<dbReference type="PANTHER" id="PTHR33392">
    <property type="entry name" value="POLYISOPRENYL-TEICHOIC ACID--PEPTIDOGLYCAN TEICHOIC ACID TRANSFERASE TAGU"/>
    <property type="match status" value="1"/>
</dbReference>
<dbReference type="OrthoDB" id="27330at2"/>
<gene>
    <name evidence="4" type="ORF">EV209_2971</name>
</gene>
<dbReference type="InterPro" id="IPR004474">
    <property type="entry name" value="LytR_CpsA_psr"/>
</dbReference>
<dbReference type="RefSeq" id="WP_130436206.1">
    <property type="nucleotide sequence ID" value="NZ_SGXF01000008.1"/>
</dbReference>
<dbReference type="NCBIfam" id="TIGR00350">
    <property type="entry name" value="lytR_cpsA_psr"/>
    <property type="match status" value="1"/>
</dbReference>
<sequence length="377" mass="41973">MQELERKPKGSRREQERARRRRNRRIRRIVICVVEVLMLVIVLGCCYVISKWDKIQHDEIDQDDIKVNSSMDASQVEVMQTGYRTIALLGTDSRSGKLERGVNNDVIIICTINNATGEVKLASVYRDTWMHMPDLGYYSKANDAMCQVGTSLASVNMLNENLDLTIDEYVTVNWAAVATAINLMGGLEDVTVPEEIIEGLRGYITSVVEETGIPSIQLEPGDGSPRHLDGVQAVALCRYRYQGLNDTGRTANQRMIIGKMLEKAKTLSLGQLISIADQVFPMVATTYSLNEVLDMAKLISKLYIGETVGFPMNAKGYTVPDQYKAYPSQGTDCLMPVDLAGDVKTLHGFLYNQTDYQPSPTVQRLSEAIKADVGFNQ</sequence>
<keyword evidence="5" id="KW-1185">Reference proteome</keyword>
<organism evidence="4 5">
    <name type="scientific">Cuneatibacter caecimuris</name>
    <dbReference type="NCBI Taxonomy" id="1796618"/>
    <lineage>
        <taxon>Bacteria</taxon>
        <taxon>Bacillati</taxon>
        <taxon>Bacillota</taxon>
        <taxon>Clostridia</taxon>
        <taxon>Lachnospirales</taxon>
        <taxon>Lachnospiraceae</taxon>
        <taxon>Cuneatibacter</taxon>
    </lineage>
</organism>
<keyword evidence="2" id="KW-0812">Transmembrane</keyword>
<dbReference type="PANTHER" id="PTHR33392:SF6">
    <property type="entry name" value="POLYISOPRENYL-TEICHOIC ACID--PEPTIDOGLYCAN TEICHOIC ACID TRANSFERASE TAGU"/>
    <property type="match status" value="1"/>
</dbReference>
<feature type="transmembrane region" description="Helical" evidence="2">
    <location>
        <begin position="29"/>
        <end position="50"/>
    </location>
</feature>
<evidence type="ECO:0000313" key="5">
    <source>
        <dbReference type="Proteomes" id="UP000292927"/>
    </source>
</evidence>
<comment type="similarity">
    <text evidence="1">Belongs to the LytR/CpsA/Psr (LCP) family.</text>
</comment>
<dbReference type="AlphaFoldDB" id="A0A4Q7NYZ9"/>
<accession>A0A4Q7NYZ9</accession>
<keyword evidence="2" id="KW-1133">Transmembrane helix</keyword>
<keyword evidence="2" id="KW-0472">Membrane</keyword>
<evidence type="ECO:0000259" key="3">
    <source>
        <dbReference type="Pfam" id="PF03816"/>
    </source>
</evidence>
<name>A0A4Q7NYZ9_9FIRM</name>
<protein>
    <submittedName>
        <fullName evidence="4">LytR family transcriptional attenuator</fullName>
    </submittedName>
</protein>
<dbReference type="Gene3D" id="3.40.630.190">
    <property type="entry name" value="LCP protein"/>
    <property type="match status" value="1"/>
</dbReference>
<dbReference type="EMBL" id="SGXF01000008">
    <property type="protein sequence ID" value="RZS92676.1"/>
    <property type="molecule type" value="Genomic_DNA"/>
</dbReference>
<reference evidence="4 5" key="1">
    <citation type="submission" date="2019-02" db="EMBL/GenBank/DDBJ databases">
        <title>Genomic Encyclopedia of Type Strains, Phase IV (KMG-IV): sequencing the most valuable type-strain genomes for metagenomic binning, comparative biology and taxonomic classification.</title>
        <authorList>
            <person name="Goeker M."/>
        </authorList>
    </citation>
    <scope>NUCLEOTIDE SEQUENCE [LARGE SCALE GENOMIC DNA]</scope>
    <source>
        <strain evidence="4 5">DSM 29486</strain>
    </source>
</reference>
<evidence type="ECO:0000313" key="4">
    <source>
        <dbReference type="EMBL" id="RZS92676.1"/>
    </source>
</evidence>
<dbReference type="Proteomes" id="UP000292927">
    <property type="component" value="Unassembled WGS sequence"/>
</dbReference>
<evidence type="ECO:0000256" key="2">
    <source>
        <dbReference type="SAM" id="Phobius"/>
    </source>
</evidence>
<dbReference type="InterPro" id="IPR050922">
    <property type="entry name" value="LytR/CpsA/Psr_CW_biosynth"/>
</dbReference>
<comment type="caution">
    <text evidence="4">The sequence shown here is derived from an EMBL/GenBank/DDBJ whole genome shotgun (WGS) entry which is preliminary data.</text>
</comment>
<evidence type="ECO:0000256" key="1">
    <source>
        <dbReference type="ARBA" id="ARBA00006068"/>
    </source>
</evidence>
<feature type="domain" description="Cell envelope-related transcriptional attenuator" evidence="3">
    <location>
        <begin position="103"/>
        <end position="265"/>
    </location>
</feature>
<proteinExistence type="inferred from homology"/>
<dbReference type="Pfam" id="PF03816">
    <property type="entry name" value="LytR_cpsA_psr"/>
    <property type="match status" value="1"/>
</dbReference>